<evidence type="ECO:0000256" key="1">
    <source>
        <dbReference type="PROSITE-ProRule" id="PRU00325"/>
    </source>
</evidence>
<dbReference type="Pfam" id="PF04434">
    <property type="entry name" value="SWIM"/>
    <property type="match status" value="1"/>
</dbReference>
<dbReference type="PANTHER" id="PTHR38133:SF1">
    <property type="entry name" value="SLR1429 PROTEIN"/>
    <property type="match status" value="1"/>
</dbReference>
<sequence>MEAKIEQRQWWVDRWLELLDSYRFKKRLERARNYAREGNVLSLQFVESKLTALVQGTEVDPYQVTLGLDCFSDEDWHYVVATLAQQALYAAQLLGGAMPPSIEQVFVQNGLNLFPFTLGEVHSRCSCPDKANPCKHIGAVYYQLADHFQEDPFVIFRLRGRSRSELLEQLSCYRQLSPAQLATYDPDLWSDSMAIAIDIDVEEGTTIAKPQKETKAEQQQAIKEFWQYGGELVPELTAIAPPDNPLQQIERLGDLPLNYEVAREIKQALTQIYQAASQAALGQMVGTSE</sequence>
<dbReference type="PROSITE" id="PS50966">
    <property type="entry name" value="ZF_SWIM"/>
    <property type="match status" value="1"/>
</dbReference>
<dbReference type="eggNOG" id="COG4279">
    <property type="taxonomic scope" value="Bacteria"/>
</dbReference>
<gene>
    <name evidence="3" type="ordered locus">slr1429</name>
</gene>
<evidence type="ECO:0000313" key="3">
    <source>
        <dbReference type="EMBL" id="BAA18644.1"/>
    </source>
</evidence>
<evidence type="ECO:0000259" key="2">
    <source>
        <dbReference type="PROSITE" id="PS50966"/>
    </source>
</evidence>
<dbReference type="AlphaFoldDB" id="P74538"/>
<protein>
    <submittedName>
        <fullName evidence="3">Slr1429 protein</fullName>
    </submittedName>
</protein>
<reference evidence="3 4" key="2">
    <citation type="journal article" date="1996" name="DNA Res.">
        <title>Sequence analysis of the genome of the unicellular cyanobacterium Synechocystis sp. strain PCC6803. II. Sequence determination of the entire genome and assignment of potential protein-coding regions.</title>
        <authorList>
            <person name="Kaneko T."/>
            <person name="Sato S."/>
            <person name="Kotani H."/>
            <person name="Tanaka A."/>
            <person name="Asamizu E."/>
            <person name="Nakamura Y."/>
            <person name="Miyajima N."/>
            <person name="Hirosawa M."/>
            <person name="Sugiura M."/>
            <person name="Sasamoto S."/>
            <person name="Kimura T."/>
            <person name="Hosouchi T."/>
            <person name="Matsuno A."/>
            <person name="Muraki A."/>
            <person name="Nakazaki N."/>
            <person name="Naruo K."/>
            <person name="Okumura S."/>
            <person name="Shimpo S."/>
            <person name="Takeuchi C."/>
            <person name="Wada T."/>
            <person name="Watanabe A."/>
            <person name="Yamada M."/>
            <person name="Yasuda M."/>
            <person name="Tabata S."/>
        </authorList>
    </citation>
    <scope>NUCLEOTIDE SEQUENCE [LARGE SCALE GENOMIC DNA]</scope>
    <source>
        <strain evidence="4">ATCC 27184 / PCC 6803 / Kazusa</strain>
    </source>
</reference>
<keyword evidence="1" id="KW-0862">Zinc</keyword>
<dbReference type="InParanoid" id="P74538"/>
<evidence type="ECO:0000313" key="4">
    <source>
        <dbReference type="Proteomes" id="UP000001425"/>
    </source>
</evidence>
<dbReference type="IntAct" id="P74538">
    <property type="interactions" value="2"/>
</dbReference>
<proteinExistence type="predicted"/>
<dbReference type="InterPro" id="IPR007527">
    <property type="entry name" value="Znf_SWIM"/>
</dbReference>
<organism evidence="3 4">
    <name type="scientific">Synechocystis sp. (strain ATCC 27184 / PCC 6803 / Kazusa)</name>
    <dbReference type="NCBI Taxonomy" id="1111708"/>
    <lineage>
        <taxon>Bacteria</taxon>
        <taxon>Bacillati</taxon>
        <taxon>Cyanobacteriota</taxon>
        <taxon>Cyanophyceae</taxon>
        <taxon>Synechococcales</taxon>
        <taxon>Merismopediaceae</taxon>
        <taxon>Synechocystis</taxon>
    </lineage>
</organism>
<accession>P74538</accession>
<dbReference type="STRING" id="1148.gene:10500409"/>
<dbReference type="EMBL" id="BA000022">
    <property type="protein sequence ID" value="BAA18644.1"/>
    <property type="molecule type" value="Genomic_DNA"/>
</dbReference>
<dbReference type="EnsemblBacteria" id="BAA18644">
    <property type="protein sequence ID" value="BAA18644"/>
    <property type="gene ID" value="BAA18644"/>
</dbReference>
<dbReference type="PIR" id="S76732">
    <property type="entry name" value="S76732"/>
</dbReference>
<dbReference type="PhylomeDB" id="P74538"/>
<dbReference type="PaxDb" id="1148-1653733"/>
<reference evidence="3 4" key="1">
    <citation type="journal article" date="1995" name="DNA Res.">
        <title>Sequence analysis of the genome of the unicellular cyanobacterium Synechocystis sp. strain PCC6803. I. Sequence features in the 1 Mb region from map positions 64% to 92% of the genome.</title>
        <authorList>
            <person name="Kaneko T."/>
            <person name="Tanaka A."/>
            <person name="Sato S."/>
            <person name="Kotani H."/>
            <person name="Sazuka T."/>
            <person name="Miyajima N."/>
            <person name="Sugiura M."/>
            <person name="Tabata S."/>
        </authorList>
    </citation>
    <scope>NUCLEOTIDE SEQUENCE [LARGE SCALE GENOMIC DNA]</scope>
    <source>
        <strain evidence="4">ATCC 27184 / PCC 6803 / Kazusa</strain>
    </source>
</reference>
<name>P74538_SYNY3</name>
<dbReference type="Proteomes" id="UP000001425">
    <property type="component" value="Chromosome"/>
</dbReference>
<dbReference type="KEGG" id="syn:slr1429"/>
<dbReference type="GO" id="GO:0008270">
    <property type="term" value="F:zinc ion binding"/>
    <property type="evidence" value="ECO:0007669"/>
    <property type="project" value="UniProtKB-KW"/>
</dbReference>
<keyword evidence="1" id="KW-0479">Metal-binding</keyword>
<dbReference type="PANTHER" id="PTHR38133">
    <property type="entry name" value="SLR1429 PROTEIN"/>
    <property type="match status" value="1"/>
</dbReference>
<feature type="domain" description="SWIM-type" evidence="2">
    <location>
        <begin position="114"/>
        <end position="145"/>
    </location>
</feature>
<keyword evidence="4" id="KW-1185">Reference proteome</keyword>
<keyword evidence="1" id="KW-0863">Zinc-finger</keyword>